<name>A0A3R9PUU1_9BACT</name>
<gene>
    <name evidence="4" type="ORF">EDE15_3941</name>
</gene>
<dbReference type="Gene3D" id="1.10.10.60">
    <property type="entry name" value="Homeodomain-like"/>
    <property type="match status" value="1"/>
</dbReference>
<dbReference type="InterPro" id="IPR009057">
    <property type="entry name" value="Homeodomain-like_sf"/>
</dbReference>
<dbReference type="SUPFAM" id="SSF46689">
    <property type="entry name" value="Homeodomain-like"/>
    <property type="match status" value="1"/>
</dbReference>
<keyword evidence="1" id="KW-0805">Transcription regulation</keyword>
<sequence length="208" mass="22521">MSGQVTRTRILRVGLDLASAEGLCRITFGSVAGRASLSKGGVVAHFPHLVDLKRSILDVALDLWSRTCLGVDTGIGGGLPSLIRYLNVWIGWTRRAGLPGSCPIAQAIVELSFLPGSVREAAAAAESVWRQTLIMLIRDAIDKRHLLQDTDVTQLAWDLLGIYLSHHVSSHSLRDPDADRKAQFSVKRIVASIEATSESATHHRQGGQ</sequence>
<dbReference type="InterPro" id="IPR036271">
    <property type="entry name" value="Tet_transcr_reg_TetR-rel_C_sf"/>
</dbReference>
<proteinExistence type="predicted"/>
<feature type="domain" description="Tetracyclin repressor-like C-terminal" evidence="3">
    <location>
        <begin position="78"/>
        <end position="182"/>
    </location>
</feature>
<dbReference type="EMBL" id="RSDW01000001">
    <property type="protein sequence ID" value="RSL18373.1"/>
    <property type="molecule type" value="Genomic_DNA"/>
</dbReference>
<dbReference type="SUPFAM" id="SSF48498">
    <property type="entry name" value="Tetracyclin repressor-like, C-terminal domain"/>
    <property type="match status" value="1"/>
</dbReference>
<evidence type="ECO:0000313" key="4">
    <source>
        <dbReference type="EMBL" id="RSL18373.1"/>
    </source>
</evidence>
<dbReference type="Gene3D" id="1.10.357.10">
    <property type="entry name" value="Tetracycline Repressor, domain 2"/>
    <property type="match status" value="1"/>
</dbReference>
<dbReference type="InterPro" id="IPR011075">
    <property type="entry name" value="TetR_C"/>
</dbReference>
<dbReference type="Pfam" id="PF16925">
    <property type="entry name" value="TetR_C_13"/>
    <property type="match status" value="1"/>
</dbReference>
<accession>A0A3R9PUU1</accession>
<keyword evidence="5" id="KW-1185">Reference proteome</keyword>
<keyword evidence="2" id="KW-0804">Transcription</keyword>
<organism evidence="4 5">
    <name type="scientific">Edaphobacter aggregans</name>
    <dbReference type="NCBI Taxonomy" id="570835"/>
    <lineage>
        <taxon>Bacteria</taxon>
        <taxon>Pseudomonadati</taxon>
        <taxon>Acidobacteriota</taxon>
        <taxon>Terriglobia</taxon>
        <taxon>Terriglobales</taxon>
        <taxon>Acidobacteriaceae</taxon>
        <taxon>Edaphobacter</taxon>
    </lineage>
</organism>
<reference evidence="4 5" key="1">
    <citation type="submission" date="2018-12" db="EMBL/GenBank/DDBJ databases">
        <title>Sequencing of bacterial isolates from soil warming experiment in Harvard Forest, Massachusetts, USA.</title>
        <authorList>
            <person name="Deangelis K."/>
        </authorList>
    </citation>
    <scope>NUCLEOTIDE SEQUENCE [LARGE SCALE GENOMIC DNA]</scope>
    <source>
        <strain evidence="4 5">EB153</strain>
    </source>
</reference>
<evidence type="ECO:0000313" key="5">
    <source>
        <dbReference type="Proteomes" id="UP000269669"/>
    </source>
</evidence>
<comment type="caution">
    <text evidence="4">The sequence shown here is derived from an EMBL/GenBank/DDBJ whole genome shotgun (WGS) entry which is preliminary data.</text>
</comment>
<evidence type="ECO:0000259" key="3">
    <source>
        <dbReference type="Pfam" id="PF16925"/>
    </source>
</evidence>
<dbReference type="Proteomes" id="UP000269669">
    <property type="component" value="Unassembled WGS sequence"/>
</dbReference>
<evidence type="ECO:0000256" key="1">
    <source>
        <dbReference type="ARBA" id="ARBA00023015"/>
    </source>
</evidence>
<evidence type="ECO:0000256" key="2">
    <source>
        <dbReference type="ARBA" id="ARBA00023163"/>
    </source>
</evidence>
<dbReference type="AlphaFoldDB" id="A0A3R9PUU1"/>
<protein>
    <submittedName>
        <fullName evidence="4">TetR family transcriptional regulator</fullName>
    </submittedName>
</protein>